<dbReference type="SUPFAM" id="SSF52402">
    <property type="entry name" value="Adenine nucleotide alpha hydrolases-like"/>
    <property type="match status" value="1"/>
</dbReference>
<keyword evidence="3" id="KW-1185">Reference proteome</keyword>
<evidence type="ECO:0000259" key="1">
    <source>
        <dbReference type="Pfam" id="PF00582"/>
    </source>
</evidence>
<dbReference type="Pfam" id="PF00582">
    <property type="entry name" value="Usp"/>
    <property type="match status" value="1"/>
</dbReference>
<dbReference type="EMBL" id="JAXQNO010000004">
    <property type="protein sequence ID" value="KAK4799140.1"/>
    <property type="molecule type" value="Genomic_DNA"/>
</dbReference>
<dbReference type="CDD" id="cd23659">
    <property type="entry name" value="USP_At3g01520-like"/>
    <property type="match status" value="1"/>
</dbReference>
<name>A0AAN7M4H4_TRANT</name>
<dbReference type="PANTHER" id="PTHR31964:SF124">
    <property type="entry name" value="ADENINE NUCLEOTIDE ALPHA HYDROLASES-LIKE SUPERFAMILY PROTEIN"/>
    <property type="match status" value="1"/>
</dbReference>
<dbReference type="Proteomes" id="UP001346149">
    <property type="component" value="Unassembled WGS sequence"/>
</dbReference>
<dbReference type="InterPro" id="IPR006016">
    <property type="entry name" value="UspA"/>
</dbReference>
<accession>A0AAN7M4H4</accession>
<protein>
    <recommendedName>
        <fullName evidence="1">UspA domain-containing protein</fullName>
    </recommendedName>
</protein>
<dbReference type="AlphaFoldDB" id="A0AAN7M4H4"/>
<proteinExistence type="predicted"/>
<dbReference type="InterPro" id="IPR014729">
    <property type="entry name" value="Rossmann-like_a/b/a_fold"/>
</dbReference>
<dbReference type="Gene3D" id="3.40.50.620">
    <property type="entry name" value="HUPs"/>
    <property type="match status" value="1"/>
</dbReference>
<dbReference type="InterPro" id="IPR006015">
    <property type="entry name" value="Universal_stress_UspA"/>
</dbReference>
<comment type="caution">
    <text evidence="2">The sequence shown here is derived from an EMBL/GenBank/DDBJ whole genome shotgun (WGS) entry which is preliminary data.</text>
</comment>
<dbReference type="PANTHER" id="PTHR31964">
    <property type="entry name" value="ADENINE NUCLEOTIDE ALPHA HYDROLASES-LIKE SUPERFAMILY PROTEIN"/>
    <property type="match status" value="1"/>
</dbReference>
<gene>
    <name evidence="2" type="ORF">SAY86_024505</name>
</gene>
<reference evidence="2 3" key="1">
    <citation type="journal article" date="2023" name="Hortic Res">
        <title>Pangenome of water caltrop reveals structural variations and asymmetric subgenome divergence after allopolyploidization.</title>
        <authorList>
            <person name="Zhang X."/>
            <person name="Chen Y."/>
            <person name="Wang L."/>
            <person name="Yuan Y."/>
            <person name="Fang M."/>
            <person name="Shi L."/>
            <person name="Lu R."/>
            <person name="Comes H.P."/>
            <person name="Ma Y."/>
            <person name="Chen Y."/>
            <person name="Huang G."/>
            <person name="Zhou Y."/>
            <person name="Zheng Z."/>
            <person name="Qiu Y."/>
        </authorList>
    </citation>
    <scope>NUCLEOTIDE SEQUENCE [LARGE SCALE GENOMIC DNA]</scope>
    <source>
        <strain evidence="2">F231</strain>
    </source>
</reference>
<feature type="domain" description="UspA" evidence="1">
    <location>
        <begin position="122"/>
        <end position="278"/>
    </location>
</feature>
<evidence type="ECO:0000313" key="3">
    <source>
        <dbReference type="Proteomes" id="UP001346149"/>
    </source>
</evidence>
<dbReference type="PRINTS" id="PR01438">
    <property type="entry name" value="UNVRSLSTRESS"/>
</dbReference>
<evidence type="ECO:0000313" key="2">
    <source>
        <dbReference type="EMBL" id="KAK4799140.1"/>
    </source>
</evidence>
<sequence>MVLGNKKLLSHPIDGRVDFYFLMFEQLVSMSAATCHLPSACLPRIHHSSSCHRAEYKGMISVRKAEVKSIKTRIRMDRTADVPGGVGLEESTVMQHPVWEMGVAPADTAAPAATEKEMRKMKVMVALDDSEGSFYALMWALDHLFHGRTREENDRLGLITAVHIQEPLLHYVFPAAGPGGTAFYASSAVIESVKTAQEENTALILSRAIQMCGERMVEAETLIMTGDPKDMICQATEEMQVDLLVIGSRGLGKIKRALLGSVSDYCAHCAKCPVLIIKPPKEVD</sequence>
<organism evidence="2 3">
    <name type="scientific">Trapa natans</name>
    <name type="common">Water chestnut</name>
    <dbReference type="NCBI Taxonomy" id="22666"/>
    <lineage>
        <taxon>Eukaryota</taxon>
        <taxon>Viridiplantae</taxon>
        <taxon>Streptophyta</taxon>
        <taxon>Embryophyta</taxon>
        <taxon>Tracheophyta</taxon>
        <taxon>Spermatophyta</taxon>
        <taxon>Magnoliopsida</taxon>
        <taxon>eudicotyledons</taxon>
        <taxon>Gunneridae</taxon>
        <taxon>Pentapetalae</taxon>
        <taxon>rosids</taxon>
        <taxon>malvids</taxon>
        <taxon>Myrtales</taxon>
        <taxon>Lythraceae</taxon>
        <taxon>Trapa</taxon>
    </lineage>
</organism>